<evidence type="ECO:0000256" key="1">
    <source>
        <dbReference type="SAM" id="MobiDB-lite"/>
    </source>
</evidence>
<feature type="region of interest" description="Disordered" evidence="1">
    <location>
        <begin position="1"/>
        <end position="22"/>
    </location>
</feature>
<dbReference type="EMBL" id="CCNE01000019">
    <property type="protein sequence ID" value="CDX57193.1"/>
    <property type="molecule type" value="Genomic_DNA"/>
</dbReference>
<accession>A0A090GC77</accession>
<proteinExistence type="predicted"/>
<evidence type="ECO:0000313" key="3">
    <source>
        <dbReference type="Proteomes" id="UP000046122"/>
    </source>
</evidence>
<protein>
    <submittedName>
        <fullName evidence="2">Uncharacterized protein</fullName>
    </submittedName>
</protein>
<reference evidence="2 3" key="1">
    <citation type="submission" date="2014-08" db="EMBL/GenBank/DDBJ databases">
        <authorList>
            <person name="Moulin Lionel"/>
        </authorList>
    </citation>
    <scope>NUCLEOTIDE SEQUENCE [LARGE SCALE GENOMIC DNA]</scope>
</reference>
<feature type="region of interest" description="Disordered" evidence="1">
    <location>
        <begin position="34"/>
        <end position="59"/>
    </location>
</feature>
<gene>
    <name evidence="2" type="ORF">MPL3365_260025</name>
</gene>
<sequence length="59" mass="5818">MGGTGAGWQLSLGGAPPHPDCQTELQAQFGAIRPLPEGRGAGSASLFSPRGEGGREAAG</sequence>
<evidence type="ECO:0000313" key="2">
    <source>
        <dbReference type="EMBL" id="CDX57193.1"/>
    </source>
</evidence>
<dbReference type="AlphaFoldDB" id="A0A090GC77"/>
<dbReference type="Proteomes" id="UP000046122">
    <property type="component" value="Unassembled WGS sequence"/>
</dbReference>
<organism evidence="2 3">
    <name type="scientific">Mesorhizobium plurifarium</name>
    <dbReference type="NCBI Taxonomy" id="69974"/>
    <lineage>
        <taxon>Bacteria</taxon>
        <taxon>Pseudomonadati</taxon>
        <taxon>Pseudomonadota</taxon>
        <taxon>Alphaproteobacteria</taxon>
        <taxon>Hyphomicrobiales</taxon>
        <taxon>Phyllobacteriaceae</taxon>
        <taxon>Mesorhizobium</taxon>
    </lineage>
</organism>
<name>A0A090GC77_MESPL</name>